<dbReference type="RefSeq" id="WP_227229707.1">
    <property type="nucleotide sequence ID" value="NZ_JAJCVJ010000002.1"/>
</dbReference>
<dbReference type="Proteomes" id="UP001596201">
    <property type="component" value="Unassembled WGS sequence"/>
</dbReference>
<sequence length="168" mass="17746">MIRRARPTDRSALDRLQSHLSRPSPDLLAAALADVSVPDPAESPATGATPGAALSAFDVFVAVGETGAVVGYLLAVRGDPTHVAEVVVAPDHRRQGYGAALFDRLFAAVAERHADADSHLVRLAVSPDDDRACSFYRSLGFEASQYDADYYGDDPALLLVKPVDGESA</sequence>
<keyword evidence="3" id="KW-1185">Reference proteome</keyword>
<organism evidence="2 3">
    <name type="scientific">Salinirubrum litoreum</name>
    <dbReference type="NCBI Taxonomy" id="1126234"/>
    <lineage>
        <taxon>Archaea</taxon>
        <taxon>Methanobacteriati</taxon>
        <taxon>Methanobacteriota</taxon>
        <taxon>Stenosarchaea group</taxon>
        <taxon>Halobacteria</taxon>
        <taxon>Halobacteriales</taxon>
        <taxon>Haloferacaceae</taxon>
        <taxon>Salinirubrum</taxon>
    </lineage>
</organism>
<gene>
    <name evidence="2" type="ORF">ACFPJ5_10925</name>
</gene>
<dbReference type="Gene3D" id="3.40.630.30">
    <property type="match status" value="1"/>
</dbReference>
<evidence type="ECO:0000259" key="1">
    <source>
        <dbReference type="PROSITE" id="PS51186"/>
    </source>
</evidence>
<dbReference type="Pfam" id="PF00583">
    <property type="entry name" value="Acetyltransf_1"/>
    <property type="match status" value="1"/>
</dbReference>
<dbReference type="EC" id="2.3.1.-" evidence="2"/>
<dbReference type="InterPro" id="IPR000182">
    <property type="entry name" value="GNAT_dom"/>
</dbReference>
<keyword evidence="2" id="KW-0012">Acyltransferase</keyword>
<keyword evidence="2" id="KW-0808">Transferase</keyword>
<dbReference type="CDD" id="cd04301">
    <property type="entry name" value="NAT_SF"/>
    <property type="match status" value="1"/>
</dbReference>
<reference evidence="2 3" key="1">
    <citation type="journal article" date="2019" name="Int. J. Syst. Evol. Microbiol.">
        <title>The Global Catalogue of Microorganisms (GCM) 10K type strain sequencing project: providing services to taxonomists for standard genome sequencing and annotation.</title>
        <authorList>
            <consortium name="The Broad Institute Genomics Platform"/>
            <consortium name="The Broad Institute Genome Sequencing Center for Infectious Disease"/>
            <person name="Wu L."/>
            <person name="Ma J."/>
        </authorList>
    </citation>
    <scope>NUCLEOTIDE SEQUENCE [LARGE SCALE GENOMIC DNA]</scope>
    <source>
        <strain evidence="2 3">CGMCC 1.12237</strain>
    </source>
</reference>
<dbReference type="GO" id="GO:0016746">
    <property type="term" value="F:acyltransferase activity"/>
    <property type="evidence" value="ECO:0007669"/>
    <property type="project" value="UniProtKB-KW"/>
</dbReference>
<evidence type="ECO:0000313" key="2">
    <source>
        <dbReference type="EMBL" id="MFC5367453.1"/>
    </source>
</evidence>
<dbReference type="PROSITE" id="PS51186">
    <property type="entry name" value="GNAT"/>
    <property type="match status" value="1"/>
</dbReference>
<dbReference type="AlphaFoldDB" id="A0ABD5RBY1"/>
<dbReference type="SUPFAM" id="SSF55729">
    <property type="entry name" value="Acyl-CoA N-acyltransferases (Nat)"/>
    <property type="match status" value="1"/>
</dbReference>
<proteinExistence type="predicted"/>
<comment type="caution">
    <text evidence="2">The sequence shown here is derived from an EMBL/GenBank/DDBJ whole genome shotgun (WGS) entry which is preliminary data.</text>
</comment>
<feature type="domain" description="N-acetyltransferase" evidence="1">
    <location>
        <begin position="1"/>
        <end position="164"/>
    </location>
</feature>
<accession>A0ABD5RBY1</accession>
<name>A0ABD5RBY1_9EURY</name>
<dbReference type="EMBL" id="JBHSKX010000002">
    <property type="protein sequence ID" value="MFC5367453.1"/>
    <property type="molecule type" value="Genomic_DNA"/>
</dbReference>
<dbReference type="PANTHER" id="PTHR43617">
    <property type="entry name" value="L-AMINO ACID N-ACETYLTRANSFERASE"/>
    <property type="match status" value="1"/>
</dbReference>
<dbReference type="InterPro" id="IPR016181">
    <property type="entry name" value="Acyl_CoA_acyltransferase"/>
</dbReference>
<protein>
    <submittedName>
        <fullName evidence="2">GNAT family N-acetyltransferase</fullName>
        <ecNumber evidence="2">2.3.1.-</ecNumber>
    </submittedName>
</protein>
<dbReference type="InterPro" id="IPR050276">
    <property type="entry name" value="MshD_Acetyltransferase"/>
</dbReference>
<evidence type="ECO:0000313" key="3">
    <source>
        <dbReference type="Proteomes" id="UP001596201"/>
    </source>
</evidence>